<evidence type="ECO:0000313" key="14">
    <source>
        <dbReference type="EMBL" id="TFF65873.1"/>
    </source>
</evidence>
<evidence type="ECO:0000256" key="3">
    <source>
        <dbReference type="ARBA" id="ARBA00011738"/>
    </source>
</evidence>
<keyword evidence="5 10" id="KW-0346">Stress response</keyword>
<evidence type="ECO:0000256" key="10">
    <source>
        <dbReference type="HAMAP-Rule" id="MF_01151"/>
    </source>
</evidence>
<proteinExistence type="inferred from homology"/>
<gene>
    <name evidence="10 14" type="primary">grpE</name>
    <name evidence="14" type="ORF">EQF91_05090</name>
</gene>
<evidence type="ECO:0000256" key="8">
    <source>
        <dbReference type="ARBA" id="ARBA00072274"/>
    </source>
</evidence>
<evidence type="ECO:0000256" key="4">
    <source>
        <dbReference type="ARBA" id="ARBA00022490"/>
    </source>
</evidence>
<sequence>MDEKEKIEDINDKTKDVVEEKNEEIVKENSEEITKDTEQVNEQFEKLKDSFARLQADFTNYKRRQEKEKSDIYKYASEGLVIKLLSVMDNFDRALKGADEEDTLTKGIVMIKSELENILTQEGVEEIVSDNEKFDANLHHAVFMEENDEVESEHIIETFQKGYKLKDKVIRPAMVKVSK</sequence>
<dbReference type="InterPro" id="IPR000740">
    <property type="entry name" value="GrpE"/>
</dbReference>
<dbReference type="CDD" id="cd00446">
    <property type="entry name" value="GrpE"/>
    <property type="match status" value="1"/>
</dbReference>
<dbReference type="EMBL" id="SCFR01000015">
    <property type="protein sequence ID" value="TFF65873.1"/>
    <property type="molecule type" value="Genomic_DNA"/>
</dbReference>
<dbReference type="AlphaFoldDB" id="A0A4R9C128"/>
<evidence type="ECO:0000256" key="13">
    <source>
        <dbReference type="SAM" id="Coils"/>
    </source>
</evidence>
<evidence type="ECO:0000256" key="5">
    <source>
        <dbReference type="ARBA" id="ARBA00023016"/>
    </source>
</evidence>
<dbReference type="GO" id="GO:0042803">
    <property type="term" value="F:protein homodimerization activity"/>
    <property type="evidence" value="ECO:0007669"/>
    <property type="project" value="InterPro"/>
</dbReference>
<organism evidence="14 15">
    <name type="scientific">Helcococcus ovis</name>
    <dbReference type="NCBI Taxonomy" id="72026"/>
    <lineage>
        <taxon>Bacteria</taxon>
        <taxon>Bacillati</taxon>
        <taxon>Bacillota</taxon>
        <taxon>Tissierellia</taxon>
        <taxon>Tissierellales</taxon>
        <taxon>Peptoniphilaceae</taxon>
        <taxon>Helcococcus</taxon>
    </lineage>
</organism>
<dbReference type="SUPFAM" id="SSF51064">
    <property type="entry name" value="Head domain of nucleotide exchange factor GrpE"/>
    <property type="match status" value="1"/>
</dbReference>
<comment type="similarity">
    <text evidence="2 10 12">Belongs to the GrpE family.</text>
</comment>
<evidence type="ECO:0000256" key="9">
    <source>
        <dbReference type="ARBA" id="ARBA00076414"/>
    </source>
</evidence>
<comment type="subcellular location">
    <subcellularLocation>
        <location evidence="1 10">Cytoplasm</location>
    </subcellularLocation>
</comment>
<evidence type="ECO:0000256" key="12">
    <source>
        <dbReference type="RuleBase" id="RU004478"/>
    </source>
</evidence>
<dbReference type="FunFam" id="2.30.22.10:FF:000001">
    <property type="entry name" value="Protein GrpE"/>
    <property type="match status" value="1"/>
</dbReference>
<dbReference type="InterPro" id="IPR013805">
    <property type="entry name" value="GrpE_CC"/>
</dbReference>
<dbReference type="NCBIfam" id="NF010738">
    <property type="entry name" value="PRK14140.1"/>
    <property type="match status" value="1"/>
</dbReference>
<comment type="subunit">
    <text evidence="3 10">Homodimer.</text>
</comment>
<dbReference type="HAMAP" id="MF_01151">
    <property type="entry name" value="GrpE"/>
    <property type="match status" value="1"/>
</dbReference>
<dbReference type="PROSITE" id="PS01071">
    <property type="entry name" value="GRPE"/>
    <property type="match status" value="1"/>
</dbReference>
<evidence type="ECO:0000313" key="15">
    <source>
        <dbReference type="Proteomes" id="UP000297454"/>
    </source>
</evidence>
<dbReference type="SUPFAM" id="SSF58014">
    <property type="entry name" value="Coiled-coil domain of nucleotide exchange factor GrpE"/>
    <property type="match status" value="1"/>
</dbReference>
<comment type="function">
    <text evidence="7 10 11">Participates actively in the response to hyperosmotic and heat shock by preventing the aggregation of stress-denatured proteins, in association with DnaK and GrpE. It is the nucleotide exchange factor for DnaK and may function as a thermosensor. Unfolded proteins bind initially to DnaJ; upon interaction with the DnaJ-bound protein, DnaK hydrolyzes its bound ATP, resulting in the formation of a stable complex. GrpE releases ADP from DnaK; ATP binding to DnaK triggers the release of the substrate protein, thus completing the reaction cycle. Several rounds of ATP-dependent interactions between DnaJ, DnaK and GrpE are required for fully efficient folding.</text>
</comment>
<dbReference type="GO" id="GO:0000774">
    <property type="term" value="F:adenyl-nucleotide exchange factor activity"/>
    <property type="evidence" value="ECO:0007669"/>
    <property type="project" value="InterPro"/>
</dbReference>
<dbReference type="GO" id="GO:0005737">
    <property type="term" value="C:cytoplasm"/>
    <property type="evidence" value="ECO:0007669"/>
    <property type="project" value="UniProtKB-SubCell"/>
</dbReference>
<keyword evidence="15" id="KW-1185">Reference proteome</keyword>
<dbReference type="GO" id="GO:0051082">
    <property type="term" value="F:unfolded protein binding"/>
    <property type="evidence" value="ECO:0007669"/>
    <property type="project" value="TreeGrafter"/>
</dbReference>
<dbReference type="GO" id="GO:0051087">
    <property type="term" value="F:protein-folding chaperone binding"/>
    <property type="evidence" value="ECO:0007669"/>
    <property type="project" value="InterPro"/>
</dbReference>
<evidence type="ECO:0000256" key="2">
    <source>
        <dbReference type="ARBA" id="ARBA00009054"/>
    </source>
</evidence>
<evidence type="ECO:0000256" key="11">
    <source>
        <dbReference type="RuleBase" id="RU000639"/>
    </source>
</evidence>
<dbReference type="RefSeq" id="WP_134744228.1">
    <property type="nucleotide sequence ID" value="NZ_CP119762.1"/>
</dbReference>
<dbReference type="InterPro" id="IPR009012">
    <property type="entry name" value="GrpE_head"/>
</dbReference>
<feature type="coiled-coil region" evidence="13">
    <location>
        <begin position="4"/>
        <end position="64"/>
    </location>
</feature>
<keyword evidence="13" id="KW-0175">Coiled coil</keyword>
<dbReference type="PANTHER" id="PTHR21237">
    <property type="entry name" value="GRPE PROTEIN"/>
    <property type="match status" value="1"/>
</dbReference>
<accession>A0A4R9C128</accession>
<evidence type="ECO:0000256" key="7">
    <source>
        <dbReference type="ARBA" id="ARBA00053401"/>
    </source>
</evidence>
<dbReference type="PRINTS" id="PR00773">
    <property type="entry name" value="GRPEPROTEIN"/>
</dbReference>
<dbReference type="Gene3D" id="3.90.20.20">
    <property type="match status" value="1"/>
</dbReference>
<dbReference type="Proteomes" id="UP000297454">
    <property type="component" value="Unassembled WGS sequence"/>
</dbReference>
<evidence type="ECO:0000256" key="1">
    <source>
        <dbReference type="ARBA" id="ARBA00004496"/>
    </source>
</evidence>
<keyword evidence="6 10" id="KW-0143">Chaperone</keyword>
<dbReference type="Gene3D" id="2.30.22.10">
    <property type="entry name" value="Head domain of nucleotide exchange factor GrpE"/>
    <property type="match status" value="1"/>
</dbReference>
<name>A0A4R9C128_9FIRM</name>
<comment type="caution">
    <text evidence="14">The sequence shown here is derived from an EMBL/GenBank/DDBJ whole genome shotgun (WGS) entry which is preliminary data.</text>
</comment>
<keyword evidence="4 10" id="KW-0963">Cytoplasm</keyword>
<reference evidence="14 15" key="1">
    <citation type="submission" date="2019-01" db="EMBL/GenBank/DDBJ databases">
        <title>Draft Genome Sequences of Helcococcus ovis Strains Isolated from the Uterus and Vagina of Dairy Cows with Metritis.</title>
        <authorList>
            <person name="Cunha F."/>
            <person name="Jeon S.J."/>
            <person name="Kutzer P."/>
            <person name="Galvao K.N."/>
        </authorList>
    </citation>
    <scope>NUCLEOTIDE SEQUENCE [LARGE SCALE GENOMIC DNA]</scope>
    <source>
        <strain evidence="14 15">KG-37</strain>
    </source>
</reference>
<dbReference type="Pfam" id="PF01025">
    <property type="entry name" value="GrpE"/>
    <property type="match status" value="1"/>
</dbReference>
<protein>
    <recommendedName>
        <fullName evidence="8 10">Protein GrpE</fullName>
    </recommendedName>
    <alternativeName>
        <fullName evidence="9 10">HSP-70 cofactor</fullName>
    </alternativeName>
</protein>
<dbReference type="PANTHER" id="PTHR21237:SF23">
    <property type="entry name" value="GRPE PROTEIN HOMOLOG, MITOCHONDRIAL"/>
    <property type="match status" value="1"/>
</dbReference>
<dbReference type="GO" id="GO:0006457">
    <property type="term" value="P:protein folding"/>
    <property type="evidence" value="ECO:0007669"/>
    <property type="project" value="InterPro"/>
</dbReference>
<evidence type="ECO:0000256" key="6">
    <source>
        <dbReference type="ARBA" id="ARBA00023186"/>
    </source>
</evidence>